<keyword evidence="3" id="KW-1185">Reference proteome</keyword>
<dbReference type="CDD" id="cd04301">
    <property type="entry name" value="NAT_SF"/>
    <property type="match status" value="1"/>
</dbReference>
<sequence>MLSHDFLAFVDYFVVDYATDIASNYQLPQAEALLQARREIDASLPDGEKTAGQVVVCITQTHLGEEQHIGYLWYKLDYKLRSAYINDFYLFPQFRGCGWGSEAMKSLEALLIQEGFKQIKLRVAADNQQAMRIYESNGFGVTGINMNKILGTSFQTPSKD</sequence>
<organism evidence="2 3">
    <name type="scientific">Buttiauxella warmboldiae</name>
    <dbReference type="NCBI Taxonomy" id="82993"/>
    <lineage>
        <taxon>Bacteria</taxon>
        <taxon>Pseudomonadati</taxon>
        <taxon>Pseudomonadota</taxon>
        <taxon>Gammaproteobacteria</taxon>
        <taxon>Enterobacterales</taxon>
        <taxon>Enterobacteriaceae</taxon>
        <taxon>Buttiauxella</taxon>
    </lineage>
</organism>
<protein>
    <submittedName>
        <fullName evidence="2">GNAT family N-acetyltransferase</fullName>
    </submittedName>
</protein>
<dbReference type="Pfam" id="PF00583">
    <property type="entry name" value="Acetyltransf_1"/>
    <property type="match status" value="1"/>
</dbReference>
<dbReference type="Gene3D" id="3.40.630.30">
    <property type="match status" value="1"/>
</dbReference>
<feature type="domain" description="N-acetyltransferase" evidence="1">
    <location>
        <begin position="12"/>
        <end position="160"/>
    </location>
</feature>
<dbReference type="Proteomes" id="UP000268615">
    <property type="component" value="Unassembled WGS sequence"/>
</dbReference>
<dbReference type="InterPro" id="IPR016181">
    <property type="entry name" value="Acyl_CoA_acyltransferase"/>
</dbReference>
<keyword evidence="2" id="KW-0808">Transferase</keyword>
<evidence type="ECO:0000259" key="1">
    <source>
        <dbReference type="PROSITE" id="PS51186"/>
    </source>
</evidence>
<dbReference type="GO" id="GO:0016747">
    <property type="term" value="F:acyltransferase activity, transferring groups other than amino-acyl groups"/>
    <property type="evidence" value="ECO:0007669"/>
    <property type="project" value="InterPro"/>
</dbReference>
<proteinExistence type="predicted"/>
<dbReference type="OrthoDB" id="1858440at2"/>
<dbReference type="EMBL" id="RPOH01000061">
    <property type="protein sequence ID" value="RPH24810.1"/>
    <property type="molecule type" value="Genomic_DNA"/>
</dbReference>
<dbReference type="PROSITE" id="PS51186">
    <property type="entry name" value="GNAT"/>
    <property type="match status" value="1"/>
</dbReference>
<reference evidence="2 3" key="1">
    <citation type="submission" date="2018-11" db="EMBL/GenBank/DDBJ databases">
        <title>Draft genome sequence of Buttiauxella warmboldiae CCUG 35512.</title>
        <authorList>
            <person name="Salva-Serra F."/>
            <person name="Marathe N."/>
            <person name="Moore E."/>
            <person name="Svensson L."/>
            <person name="Engstrom-Jakobsson H."/>
        </authorList>
    </citation>
    <scope>NUCLEOTIDE SEQUENCE [LARGE SCALE GENOMIC DNA]</scope>
    <source>
        <strain evidence="2 3">CCUG 35512</strain>
    </source>
</reference>
<comment type="caution">
    <text evidence="2">The sequence shown here is derived from an EMBL/GenBank/DDBJ whole genome shotgun (WGS) entry which is preliminary data.</text>
</comment>
<accession>A0A3N5DGK0</accession>
<dbReference type="SUPFAM" id="SSF55729">
    <property type="entry name" value="Acyl-CoA N-acyltransferases (Nat)"/>
    <property type="match status" value="1"/>
</dbReference>
<evidence type="ECO:0000313" key="3">
    <source>
        <dbReference type="Proteomes" id="UP000268615"/>
    </source>
</evidence>
<evidence type="ECO:0000313" key="2">
    <source>
        <dbReference type="EMBL" id="RPH24810.1"/>
    </source>
</evidence>
<dbReference type="AlphaFoldDB" id="A0A3N5DGK0"/>
<name>A0A3N5DGK0_9ENTR</name>
<dbReference type="InterPro" id="IPR000182">
    <property type="entry name" value="GNAT_dom"/>
</dbReference>
<gene>
    <name evidence="2" type="ORF">EHN07_14115</name>
</gene>